<evidence type="ECO:0008006" key="3">
    <source>
        <dbReference type="Google" id="ProtNLM"/>
    </source>
</evidence>
<evidence type="ECO:0000256" key="1">
    <source>
        <dbReference type="SAM" id="Phobius"/>
    </source>
</evidence>
<gene>
    <name evidence="2" type="ORF">KL86CLO1_12763</name>
</gene>
<keyword evidence="1" id="KW-1133">Transmembrane helix</keyword>
<feature type="transmembrane region" description="Helical" evidence="1">
    <location>
        <begin position="54"/>
        <end position="76"/>
    </location>
</feature>
<evidence type="ECO:0000313" key="2">
    <source>
        <dbReference type="EMBL" id="SBW09898.1"/>
    </source>
</evidence>
<organism evidence="2">
    <name type="scientific">uncultured Eubacteriales bacterium</name>
    <dbReference type="NCBI Taxonomy" id="172733"/>
    <lineage>
        <taxon>Bacteria</taxon>
        <taxon>Bacillati</taxon>
        <taxon>Bacillota</taxon>
        <taxon>Clostridia</taxon>
        <taxon>Eubacteriales</taxon>
        <taxon>environmental samples</taxon>
    </lineage>
</organism>
<protein>
    <recommendedName>
        <fullName evidence="3">DUF3021 domain-containing protein</fullName>
    </recommendedName>
</protein>
<dbReference type="AlphaFoldDB" id="A0A212KE55"/>
<keyword evidence="1" id="KW-0472">Membrane</keyword>
<sequence>MTLKKALLRGLVGIPLMVTLSYAITIITSLFWGGGLYSPVTPAFVNAMGNESSAVALQFFLTALMGYDFAAASAVWQFERWSLTAQTVCHFSLISLGTFPVAWICHWTEYIPGGLLSYFGIFAAIYLVIWLSITAAVRRKVRAVNQKLQNR</sequence>
<dbReference type="EMBL" id="FLUN01000001">
    <property type="protein sequence ID" value="SBW09898.1"/>
    <property type="molecule type" value="Genomic_DNA"/>
</dbReference>
<keyword evidence="1" id="KW-0812">Transmembrane</keyword>
<name>A0A212KE55_9FIRM</name>
<accession>A0A212KE55</accession>
<reference evidence="2" key="1">
    <citation type="submission" date="2016-04" db="EMBL/GenBank/DDBJ databases">
        <authorList>
            <person name="Evans L.H."/>
            <person name="Alamgir A."/>
            <person name="Owens N."/>
            <person name="Weber N.D."/>
            <person name="Virtaneva K."/>
            <person name="Barbian K."/>
            <person name="Babar A."/>
            <person name="Rosenke K."/>
        </authorList>
    </citation>
    <scope>NUCLEOTIDE SEQUENCE</scope>
    <source>
        <strain evidence="2">86</strain>
    </source>
</reference>
<feature type="transmembrane region" description="Helical" evidence="1">
    <location>
        <begin position="88"/>
        <end position="109"/>
    </location>
</feature>
<dbReference type="InterPro" id="IPR021560">
    <property type="entry name" value="DUF3021"/>
</dbReference>
<dbReference type="Pfam" id="PF11457">
    <property type="entry name" value="DUF3021"/>
    <property type="match status" value="1"/>
</dbReference>
<feature type="transmembrane region" description="Helical" evidence="1">
    <location>
        <begin position="115"/>
        <end position="137"/>
    </location>
</feature>
<proteinExistence type="predicted"/>
<feature type="transmembrane region" description="Helical" evidence="1">
    <location>
        <begin position="12"/>
        <end position="34"/>
    </location>
</feature>